<dbReference type="GO" id="GO:2000766">
    <property type="term" value="P:negative regulation of cytoplasmic translation"/>
    <property type="evidence" value="ECO:0007669"/>
    <property type="project" value="TreeGrafter"/>
</dbReference>
<dbReference type="InterPro" id="IPR034819">
    <property type="entry name" value="CPEB"/>
</dbReference>
<dbReference type="GO" id="GO:0005737">
    <property type="term" value="C:cytoplasm"/>
    <property type="evidence" value="ECO:0007669"/>
    <property type="project" value="TreeGrafter"/>
</dbReference>
<evidence type="ECO:0000256" key="2">
    <source>
        <dbReference type="PROSITE-ProRule" id="PRU00176"/>
    </source>
</evidence>
<dbReference type="GO" id="GO:0008135">
    <property type="term" value="F:translation factor activity, RNA binding"/>
    <property type="evidence" value="ECO:0007669"/>
    <property type="project" value="TreeGrafter"/>
</dbReference>
<dbReference type="InterPro" id="IPR035979">
    <property type="entry name" value="RBD_domain_sf"/>
</dbReference>
<organism evidence="4 5">
    <name type="scientific">Setaria digitata</name>
    <dbReference type="NCBI Taxonomy" id="48799"/>
    <lineage>
        <taxon>Eukaryota</taxon>
        <taxon>Metazoa</taxon>
        <taxon>Ecdysozoa</taxon>
        <taxon>Nematoda</taxon>
        <taxon>Chromadorea</taxon>
        <taxon>Rhabditida</taxon>
        <taxon>Spirurina</taxon>
        <taxon>Spiruromorpha</taxon>
        <taxon>Filarioidea</taxon>
        <taxon>Setariidae</taxon>
        <taxon>Setaria</taxon>
    </lineage>
</organism>
<dbReference type="GO" id="GO:0003730">
    <property type="term" value="F:mRNA 3'-UTR binding"/>
    <property type="evidence" value="ECO:0007669"/>
    <property type="project" value="InterPro"/>
</dbReference>
<sequence length="397" mass="44020">MNTTAGTVIDVDLDVISGNSGGTNALAHVDGYDIFGNDSFGGYATIVQMKNIWSVGGNDSQVAAPDIVPRDFPGTGVFSRKVFIGGLPPDLTAETISLFFEQFGTNKVDWPHRKCTGGDIPPNGYAFVVFTSGRSVEYLVSRCICKQGKLNILLKNGDKDIKVVQVRPWVLSDQIYCATEEPPQSNRYSVFIGGVPRTTTACKSFDLFKTFVDLVPNEIDFSAELAMLLQQTIGNVVYVSLEVDADTKYPKGAAQVVFDTRESYLTAIAMRLITLSTIDQVKEIEIKPYLMDSVQCEMCNLAGARHLCPELCCLMYLCEPCWTEVHKRRGLLHHRPMTKAKPGSPLRNISNRVTAFPFFNSSLDHLNHRVREALPLHQLLQHFILQTNISPPHPAFI</sequence>
<proteinExistence type="predicted"/>
<dbReference type="GO" id="GO:0043005">
    <property type="term" value="C:neuron projection"/>
    <property type="evidence" value="ECO:0007669"/>
    <property type="project" value="TreeGrafter"/>
</dbReference>
<dbReference type="PANTHER" id="PTHR12566:SF6">
    <property type="entry name" value="FOG-1 PROTEIN"/>
    <property type="match status" value="1"/>
</dbReference>
<evidence type="ECO:0000259" key="3">
    <source>
        <dbReference type="PROSITE" id="PS50102"/>
    </source>
</evidence>
<dbReference type="GO" id="GO:0045202">
    <property type="term" value="C:synapse"/>
    <property type="evidence" value="ECO:0007669"/>
    <property type="project" value="TreeGrafter"/>
</dbReference>
<dbReference type="AlphaFoldDB" id="A0A915PHP2"/>
<dbReference type="Gene3D" id="4.10.640.40">
    <property type="entry name" value="Cytoplasmic polyadenylation element-binding protein, ZZ domain"/>
    <property type="match status" value="1"/>
</dbReference>
<dbReference type="Gene3D" id="3.30.70.330">
    <property type="match status" value="2"/>
</dbReference>
<protein>
    <submittedName>
        <fullName evidence="5">RRM domain-containing protein</fullName>
    </submittedName>
</protein>
<keyword evidence="4" id="KW-1185">Reference proteome</keyword>
<dbReference type="WBParaSite" id="sdigi.contig168.g5575.t1">
    <property type="protein sequence ID" value="sdigi.contig168.g5575.t1"/>
    <property type="gene ID" value="sdigi.contig168.g5575"/>
</dbReference>
<keyword evidence="1 2" id="KW-0694">RNA-binding</keyword>
<dbReference type="GO" id="GO:0043022">
    <property type="term" value="F:ribosome binding"/>
    <property type="evidence" value="ECO:0007669"/>
    <property type="project" value="TreeGrafter"/>
</dbReference>
<dbReference type="InterPro" id="IPR038446">
    <property type="entry name" value="CEBP_ZZ_sf"/>
</dbReference>
<dbReference type="InterPro" id="IPR000504">
    <property type="entry name" value="RRM_dom"/>
</dbReference>
<dbReference type="Pfam" id="PF16366">
    <property type="entry name" value="CEBP_ZZ"/>
    <property type="match status" value="1"/>
</dbReference>
<evidence type="ECO:0000256" key="1">
    <source>
        <dbReference type="ARBA" id="ARBA00022884"/>
    </source>
</evidence>
<reference evidence="5" key="1">
    <citation type="submission" date="2022-11" db="UniProtKB">
        <authorList>
            <consortium name="WormBaseParasite"/>
        </authorList>
    </citation>
    <scope>IDENTIFICATION</scope>
</reference>
<dbReference type="GO" id="GO:0005634">
    <property type="term" value="C:nucleus"/>
    <property type="evidence" value="ECO:0007669"/>
    <property type="project" value="TreeGrafter"/>
</dbReference>
<dbReference type="SUPFAM" id="SSF54928">
    <property type="entry name" value="RNA-binding domain, RBD"/>
    <property type="match status" value="1"/>
</dbReference>
<dbReference type="InterPro" id="IPR032296">
    <property type="entry name" value="CEBP_ZZ"/>
</dbReference>
<dbReference type="SMART" id="SM00360">
    <property type="entry name" value="RRM"/>
    <property type="match status" value="2"/>
</dbReference>
<dbReference type="InterPro" id="IPR012677">
    <property type="entry name" value="Nucleotide-bd_a/b_plait_sf"/>
</dbReference>
<dbReference type="CDD" id="cd19757">
    <property type="entry name" value="Bbox1"/>
    <property type="match status" value="1"/>
</dbReference>
<dbReference type="PANTHER" id="PTHR12566">
    <property type="entry name" value="CYTOPLASMIC POLYADENYLATION ELEMENT BINDING PROTEIN CPEB"/>
    <property type="match status" value="1"/>
</dbReference>
<feature type="domain" description="RRM" evidence="3">
    <location>
        <begin position="80"/>
        <end position="168"/>
    </location>
</feature>
<accession>A0A915PHP2</accession>
<evidence type="ECO:0000313" key="5">
    <source>
        <dbReference type="WBParaSite" id="sdigi.contig168.g5575.t1"/>
    </source>
</evidence>
<dbReference type="Proteomes" id="UP000887581">
    <property type="component" value="Unplaced"/>
</dbReference>
<dbReference type="Pfam" id="PF16367">
    <property type="entry name" value="RRM_7"/>
    <property type="match status" value="1"/>
</dbReference>
<name>A0A915PHP2_9BILA</name>
<dbReference type="GO" id="GO:0000900">
    <property type="term" value="F:mRNA regulatory element binding translation repressor activity"/>
    <property type="evidence" value="ECO:0007669"/>
    <property type="project" value="TreeGrafter"/>
</dbReference>
<dbReference type="PROSITE" id="PS50102">
    <property type="entry name" value="RRM"/>
    <property type="match status" value="1"/>
</dbReference>
<evidence type="ECO:0000313" key="4">
    <source>
        <dbReference type="Proteomes" id="UP000887581"/>
    </source>
</evidence>